<sequence length="2192" mass="254488">MEGSYSQAGFYYQNNVAALKIIDCLILKSDIHQIRLENYDKGNHIDDIIVYRENKIEYYQVKWSENEDKVYTLHNLLQSSENDDGKTTKKSLFKQLAEGYISAKKNSENFSIILHTIKKESPQKRPSSGLHFGLTEIRTNFFDLVKVSSLRYDAIAEYQTYKATIELIREECELDEDSFDEFIKNLDFKFKQEPTDQIQNIIRVKLEALGIEGALLDKLLNAAVKWSISGEAITKDLLLKELGILDRFEDKLSHYFKIVNDEHYVRNQSLFVQLEKALSELDRGYIFIEGLPGVGKSTALTKFKESNPDVALAYYCFIPDVRNNFGEFRHQSQYFLKSLCISLEKNFPEVDLPSRYSDKYEEKFNFYLEKISGLKRKVIIIVDGLDHVHRGTAAGDKSLLNSITGDLPENIFFILSSQYDTVLSPSVKLQITSDSRRHIKVNPFTQKEIKEYMENKDITIGEHINLLEQVTRGIPIYLHYLSELLLNTSRSHYEETIKNLPQLTDGEINTYHEYLYQRIENNGFARWILAVLAYRKENTSLQTIREILKLAGEDRNIAEIEDVIKDFKHLLRQVEGRSYTIFHNSFREFIITKTLDLKDTFNKFLAEFYQINPFTDDAYRNYFSHLYEIGDFDKVMENTTLEWLKSAWSHFRAMEETEDNLNISIKSAIQKGSISEFIRIVFLKAQFDRIKWNLDNSDVNFTILLLDAGQTANSLRTIWDGDFLSCSKEFFYYYLGKYYNKIGSILPRNILKQGLSKSLIKQNVETLTSEYKAEAILYNDIDGLFKEIDDIKWLDADSNNRSYKKKKNSEEENSKINEGIKVKVIEYLVVFKELDKLFQLSKIYGKAEHVSNRIYAGIFKLLLPVASERQAAIEAVQNIDFNKVSDKMYHKLISFSSDYLNEDEIKSIFPSRIKEPELYNEIVVEARMDFILRKEIVNLFDDLKAVWIFQPELIETLLENACLLHGPSEDIYDSIFSLSRLWNDARKGVLEGESVLENFKECIDCLCVRRSEYIQERSSGLFDMNTDNSFISRDIKYLYRNIFQLAAKLLTSTELEDLVDYWISIDQSANFNHYSTGLTISRQIFDSKQLDTSSLLKKIILHAEKIARAEQDTGTLTGSLAEVSRTYGYCGFNDEFKRVYDQIIEISFGLGYRKDYQASNIVKPLEYMHLQDPEGTLKRLSEVFYIQDKLGEAGNGRMRHICMCDLIAFTSTIYPALSLTLLQLEEDNIARSEAMSRIIGPMINNSTESDLVLYLALVKTVIRLKDTGTSDGHFIHLAKKILNKAIHYKNIEIIEEVLQLIRYNLEVELKDEKELIKFSGFLSDKGFDPAHYSFPVHEIPIVAVKEESASEQDRIEKIKFVSQLKKNPIDEVIMLYNANKEGFIKYIKTSYEILTSNKRNQILRKEFKSSANLFDGFLENLTEPQKLIFNGAKGKIVQRFATLKNTINNLDSTADVSLQEIKTNFYSLVDMVDSLFTDKLLSIYIEDQLEIDQWLEIIAEELNARHVFLFEQILTSKEIMKLIDQCSTVDLKDLSGFVDKWCKGRTRTAALLKIANRLTAIDPSKAKEIVLTVSQFEYDSILFQKEDDPDGLDFDIFESILKMDQEFGKKFLLESYISQNGRYSGDLTSSVDKLLKYSDYFEDNAVQTYYESNLLYNNELATGLPKKLSKYGFLTGHKENYGFSEIIIKHLVWLFNYPVFKVRELALQSMLDLVMQDSFRLNLFIKFGIEKGSNNEIEYSLVVLQALALKEPSMLIAFKAQLLSLLDKEHFNILEQCRALLLLLQESDTKFLSSRELSRLGQINRASKRIKLLSKLPDWLSKGILWSSRLFAQNTEQNTEGRRTVFVYAPYQLHLIKKLSLNQKEGFSVKDFLYDDMSAKGLLDYDGEQESIIHRRYNINTNFDTIEIYSPYYDELKSSINKVLCSGVNNGSFESFYIDEIKALFRVYDPSKLLYREISKPNYINWIPEDITKADYLRFTDFETMAAQLATREKDYITLAEYGSQRVNRYKVLHGTCYFEVSAFLKNKDGKLKKLKLYPYLEMGNQYAFEISSPSFTSSFYKEEDSSALIHLSRNNFRGHSDITCANLLSDLFVKAEIKPRNLLEIICQDDDYPLKAFRWISASISSTDRRRYEPASEGFNLKIKKEVLVNYLRSNNMKLCYHIKLERAADEYISENKMAWFDLDKIIEIDL</sequence>
<dbReference type="SUPFAM" id="SSF52540">
    <property type="entry name" value="P-loop containing nucleoside triphosphate hydrolases"/>
    <property type="match status" value="1"/>
</dbReference>
<feature type="domain" description="CD-NTase associated protein 4-like DNA endonuclease" evidence="2">
    <location>
        <begin position="3"/>
        <end position="119"/>
    </location>
</feature>
<comment type="caution">
    <text evidence="3">The sequence shown here is derived from an EMBL/GenBank/DDBJ whole genome shotgun (WGS) entry which is preliminary data.</text>
</comment>
<evidence type="ECO:0000259" key="2">
    <source>
        <dbReference type="Pfam" id="PF14130"/>
    </source>
</evidence>
<dbReference type="Pfam" id="PF14130">
    <property type="entry name" value="Cap4_nuclease"/>
    <property type="match status" value="1"/>
</dbReference>
<keyword evidence="4" id="KW-1185">Reference proteome</keyword>
<gene>
    <name evidence="3" type="ORF">ACFFVK_15715</name>
</gene>
<dbReference type="EMBL" id="JBHMFE010000020">
    <property type="protein sequence ID" value="MFB9110033.1"/>
    <property type="molecule type" value="Genomic_DNA"/>
</dbReference>
<reference evidence="3 4" key="1">
    <citation type="submission" date="2024-09" db="EMBL/GenBank/DDBJ databases">
        <authorList>
            <person name="Sun Q."/>
            <person name="Mori K."/>
        </authorList>
    </citation>
    <scope>NUCLEOTIDE SEQUENCE [LARGE SCALE GENOMIC DNA]</scope>
    <source>
        <strain evidence="3 4">CECT 8365</strain>
    </source>
</reference>
<dbReference type="RefSeq" id="WP_379680853.1">
    <property type="nucleotide sequence ID" value="NZ_JBHMFE010000020.1"/>
</dbReference>
<accession>A0ABV5HDP7</accession>
<name>A0ABV5HDP7_9FLAO</name>
<dbReference type="InterPro" id="IPR025382">
    <property type="entry name" value="Cap4-like_endonuclease_dom"/>
</dbReference>
<organism evidence="3 4">
    <name type="scientific">Flavobacterium gyeonganense</name>
    <dbReference type="NCBI Taxonomy" id="1310418"/>
    <lineage>
        <taxon>Bacteria</taxon>
        <taxon>Pseudomonadati</taxon>
        <taxon>Bacteroidota</taxon>
        <taxon>Flavobacteriia</taxon>
        <taxon>Flavobacteriales</taxon>
        <taxon>Flavobacteriaceae</taxon>
        <taxon>Flavobacterium</taxon>
    </lineage>
</organism>
<proteinExistence type="predicted"/>
<evidence type="ECO:0000259" key="1">
    <source>
        <dbReference type="Pfam" id="PF05729"/>
    </source>
</evidence>
<dbReference type="Pfam" id="PF05729">
    <property type="entry name" value="NACHT"/>
    <property type="match status" value="1"/>
</dbReference>
<feature type="domain" description="NACHT" evidence="1">
    <location>
        <begin position="285"/>
        <end position="454"/>
    </location>
</feature>
<evidence type="ECO:0000313" key="3">
    <source>
        <dbReference type="EMBL" id="MFB9110033.1"/>
    </source>
</evidence>
<dbReference type="Proteomes" id="UP001589562">
    <property type="component" value="Unassembled WGS sequence"/>
</dbReference>
<dbReference type="InterPro" id="IPR007111">
    <property type="entry name" value="NACHT_NTPase"/>
</dbReference>
<protein>
    <submittedName>
        <fullName evidence="3">DsDNA nuclease domain-containing protein</fullName>
    </submittedName>
</protein>
<evidence type="ECO:0000313" key="4">
    <source>
        <dbReference type="Proteomes" id="UP001589562"/>
    </source>
</evidence>
<dbReference type="InterPro" id="IPR027417">
    <property type="entry name" value="P-loop_NTPase"/>
</dbReference>
<dbReference type="Gene3D" id="3.40.50.300">
    <property type="entry name" value="P-loop containing nucleotide triphosphate hydrolases"/>
    <property type="match status" value="1"/>
</dbReference>